<keyword evidence="3" id="KW-0238">DNA-binding</keyword>
<evidence type="ECO:0000256" key="3">
    <source>
        <dbReference type="ARBA" id="ARBA00023125"/>
    </source>
</evidence>
<reference evidence="6" key="1">
    <citation type="submission" date="2023-03" db="EMBL/GenBank/DDBJ databases">
        <authorList>
            <person name="Pearce D."/>
        </authorList>
    </citation>
    <scope>NUCLEOTIDE SEQUENCE</scope>
    <source>
        <strain evidence="6">Mc</strain>
    </source>
</reference>
<evidence type="ECO:0000256" key="2">
    <source>
        <dbReference type="ARBA" id="ARBA00022747"/>
    </source>
</evidence>
<name>A0AA35UMF6_METCP</name>
<dbReference type="InterPro" id="IPR052021">
    <property type="entry name" value="Type-I_RS_S_subunit"/>
</dbReference>
<dbReference type="GO" id="GO:0009307">
    <property type="term" value="P:DNA restriction-modification system"/>
    <property type="evidence" value="ECO:0007669"/>
    <property type="project" value="UniProtKB-KW"/>
</dbReference>
<evidence type="ECO:0000256" key="1">
    <source>
        <dbReference type="ARBA" id="ARBA00010923"/>
    </source>
</evidence>
<evidence type="ECO:0000259" key="5">
    <source>
        <dbReference type="Pfam" id="PF01420"/>
    </source>
</evidence>
<feature type="domain" description="Type I restriction modification DNA specificity" evidence="5">
    <location>
        <begin position="6"/>
        <end position="175"/>
    </location>
</feature>
<dbReference type="PANTHER" id="PTHR30408:SF12">
    <property type="entry name" value="TYPE I RESTRICTION ENZYME MJAVIII SPECIFICITY SUBUNIT"/>
    <property type="match status" value="1"/>
</dbReference>
<proteinExistence type="inferred from homology"/>
<evidence type="ECO:0000313" key="7">
    <source>
        <dbReference type="Proteomes" id="UP001158598"/>
    </source>
</evidence>
<keyword evidence="6" id="KW-0378">Hydrolase</keyword>
<organism evidence="6 7">
    <name type="scientific">Methylococcus capsulatus</name>
    <dbReference type="NCBI Taxonomy" id="414"/>
    <lineage>
        <taxon>Bacteria</taxon>
        <taxon>Pseudomonadati</taxon>
        <taxon>Pseudomonadota</taxon>
        <taxon>Gammaproteobacteria</taxon>
        <taxon>Methylococcales</taxon>
        <taxon>Methylococcaceae</taxon>
        <taxon>Methylococcus</taxon>
    </lineage>
</organism>
<dbReference type="AlphaFoldDB" id="A0AA35UMF6"/>
<comment type="similarity">
    <text evidence="1">Belongs to the type-I restriction system S methylase family.</text>
</comment>
<dbReference type="CDD" id="cd17287">
    <property type="entry name" value="RMtype1_S_EcoN10ORF171P_TRD2-CR2_like"/>
    <property type="match status" value="1"/>
</dbReference>
<dbReference type="EC" id="3.1.21.3" evidence="6"/>
<dbReference type="InterPro" id="IPR044946">
    <property type="entry name" value="Restrct_endonuc_typeI_TRD_sf"/>
</dbReference>
<dbReference type="PANTHER" id="PTHR30408">
    <property type="entry name" value="TYPE-1 RESTRICTION ENZYME ECOKI SPECIFICITY PROTEIN"/>
    <property type="match status" value="1"/>
</dbReference>
<keyword evidence="2" id="KW-0680">Restriction system</keyword>
<dbReference type="CDD" id="cd17291">
    <property type="entry name" value="RMtype1_S_MgeORF438P-TRD-CR_like"/>
    <property type="match status" value="1"/>
</dbReference>
<protein>
    <submittedName>
        <fullName evidence="6">Type I restriction enzyme, S subunit</fullName>
        <ecNumber evidence="6">3.1.21.3</ecNumber>
    </submittedName>
</protein>
<dbReference type="Pfam" id="PF01420">
    <property type="entry name" value="Methylase_S"/>
    <property type="match status" value="2"/>
</dbReference>
<feature type="region of interest" description="Disordered" evidence="4">
    <location>
        <begin position="193"/>
        <end position="216"/>
    </location>
</feature>
<dbReference type="GO" id="GO:0003677">
    <property type="term" value="F:DNA binding"/>
    <property type="evidence" value="ECO:0007669"/>
    <property type="project" value="UniProtKB-KW"/>
</dbReference>
<dbReference type="REBASE" id="702127">
    <property type="entry name" value="S2.McaNorORF2734P"/>
</dbReference>
<evidence type="ECO:0000313" key="6">
    <source>
        <dbReference type="EMBL" id="CAI8863573.1"/>
    </source>
</evidence>
<dbReference type="Gene3D" id="3.90.220.20">
    <property type="entry name" value="DNA methylase specificity domains"/>
    <property type="match status" value="2"/>
</dbReference>
<gene>
    <name evidence="6" type="ORF">MCNOR_2732</name>
</gene>
<feature type="domain" description="Type I restriction modification DNA specificity" evidence="5">
    <location>
        <begin position="214"/>
        <end position="367"/>
    </location>
</feature>
<evidence type="ECO:0000256" key="4">
    <source>
        <dbReference type="SAM" id="MobiDB-lite"/>
    </source>
</evidence>
<dbReference type="GO" id="GO:0009035">
    <property type="term" value="F:type I site-specific deoxyribonuclease activity"/>
    <property type="evidence" value="ECO:0007669"/>
    <property type="project" value="UniProtKB-EC"/>
</dbReference>
<sequence>MRAAMTRLGEIARVTSGGTPDRERPEYWGGTIPWVKTSLIQNCEINLADIDEFITEEGLKKSAAKIIPASSILMAMIGQGKTRGQVAILKTDAAINQNCAALILNEGIDARYVYQQLLYRYEELRNVSNSSGQQNLNADLIRGFKIPLADATQQAAIGGVLTDWDTAIETTERLIAAKERFYAHELSRLISCSQHPRRPNGDSASKASEPDRGSQWRTVSLSDIATVWKGQQLNKEHMEESGAYYVLNGGINPSGRTDDWNCEAGTITISEGGNSCGFVSYNSESFWCGGHCYALKNLAKAVDAHYLFHYLKGNQDRLMALRVGSGLPNIQKSDIEAFPVVLPAFTIQTAIARYLNAVREEITLLSRSLGALKRQKRGLMQKLLTGQWRVPLAQDATSPDALQEVTP</sequence>
<dbReference type="EMBL" id="OX458332">
    <property type="protein sequence ID" value="CAI8863573.1"/>
    <property type="molecule type" value="Genomic_DNA"/>
</dbReference>
<dbReference type="InterPro" id="IPR000055">
    <property type="entry name" value="Restrct_endonuc_typeI_TRD"/>
</dbReference>
<dbReference type="Proteomes" id="UP001158598">
    <property type="component" value="Chromosome"/>
</dbReference>
<dbReference type="Gene3D" id="1.10.287.1120">
    <property type="entry name" value="Bipartite methylase S protein"/>
    <property type="match status" value="1"/>
</dbReference>
<accession>A0AA35UMF6</accession>
<dbReference type="SUPFAM" id="SSF116734">
    <property type="entry name" value="DNA methylase specificity domain"/>
    <property type="match status" value="2"/>
</dbReference>